<dbReference type="GeneID" id="80915473"/>
<feature type="compositionally biased region" description="Acidic residues" evidence="2">
    <location>
        <begin position="180"/>
        <end position="190"/>
    </location>
</feature>
<comment type="caution">
    <text evidence="3">The sequence shown here is derived from an EMBL/GenBank/DDBJ whole genome shotgun (WGS) entry which is preliminary data.</text>
</comment>
<keyword evidence="4" id="KW-1185">Reference proteome</keyword>
<evidence type="ECO:0000256" key="2">
    <source>
        <dbReference type="SAM" id="MobiDB-lite"/>
    </source>
</evidence>
<proteinExistence type="predicted"/>
<sequence length="190" mass="21705">MEPWADGSYYLNMTWLKLKLNQITAMVAKQVDDFLVKNGACEECRKNVVRKGPKELARLLVDLKKAAEKELMERRKKSATKEEEVAAEQKELLEKQLAEGEVEEEELTVEQMELLDEQLAAAEKDVEANRDKILAELMAGRDVTEMPMDQAEFEVEFDAAWERVRRREEERGGAARNEVTGEEGTDGGRD</sequence>
<accession>A0A9W8XC77</accession>
<dbReference type="OrthoDB" id="3800262at2759"/>
<evidence type="ECO:0000313" key="4">
    <source>
        <dbReference type="Proteomes" id="UP001140513"/>
    </source>
</evidence>
<dbReference type="Proteomes" id="UP001140513">
    <property type="component" value="Unassembled WGS sequence"/>
</dbReference>
<evidence type="ECO:0000313" key="3">
    <source>
        <dbReference type="EMBL" id="KAJ4345808.1"/>
    </source>
</evidence>
<reference evidence="3" key="1">
    <citation type="submission" date="2022-10" db="EMBL/GenBank/DDBJ databases">
        <title>Tapping the CABI collections for fungal endophytes: first genome assemblies for Collariella, Neodidymelliopsis, Ascochyta clinopodiicola, Didymella pomorum, Didymosphaeria variabile, Neocosmospora piperis and Neocucurbitaria cava.</title>
        <authorList>
            <person name="Hill R."/>
        </authorList>
    </citation>
    <scope>NUCLEOTIDE SEQUENCE</scope>
    <source>
        <strain evidence="3">IMI 356815</strain>
    </source>
</reference>
<gene>
    <name evidence="3" type="ORF">N0V89_011943</name>
</gene>
<organism evidence="3 4">
    <name type="scientific">Didymosphaeria variabile</name>
    <dbReference type="NCBI Taxonomy" id="1932322"/>
    <lineage>
        <taxon>Eukaryota</taxon>
        <taxon>Fungi</taxon>
        <taxon>Dikarya</taxon>
        <taxon>Ascomycota</taxon>
        <taxon>Pezizomycotina</taxon>
        <taxon>Dothideomycetes</taxon>
        <taxon>Pleosporomycetidae</taxon>
        <taxon>Pleosporales</taxon>
        <taxon>Massarineae</taxon>
        <taxon>Didymosphaeriaceae</taxon>
        <taxon>Didymosphaeria</taxon>
    </lineage>
</organism>
<feature type="region of interest" description="Disordered" evidence="2">
    <location>
        <begin position="166"/>
        <end position="190"/>
    </location>
</feature>
<protein>
    <submittedName>
        <fullName evidence="3">Uncharacterized protein</fullName>
    </submittedName>
</protein>
<evidence type="ECO:0000256" key="1">
    <source>
        <dbReference type="SAM" id="Coils"/>
    </source>
</evidence>
<name>A0A9W8XC77_9PLEO</name>
<dbReference type="RefSeq" id="XP_056065972.1">
    <property type="nucleotide sequence ID" value="XM_056220669.1"/>
</dbReference>
<feature type="coiled-coil region" evidence="1">
    <location>
        <begin position="64"/>
        <end position="132"/>
    </location>
</feature>
<dbReference type="AlphaFoldDB" id="A0A9W8XC77"/>
<keyword evidence="1" id="KW-0175">Coiled coil</keyword>
<dbReference type="EMBL" id="JAPEUX010000009">
    <property type="protein sequence ID" value="KAJ4345808.1"/>
    <property type="molecule type" value="Genomic_DNA"/>
</dbReference>